<dbReference type="PANTHER" id="PTHR30055:SF151">
    <property type="entry name" value="TRANSCRIPTIONAL REGULATORY PROTEIN"/>
    <property type="match status" value="1"/>
</dbReference>
<evidence type="ECO:0000259" key="6">
    <source>
        <dbReference type="PROSITE" id="PS50977"/>
    </source>
</evidence>
<evidence type="ECO:0000256" key="4">
    <source>
        <dbReference type="ARBA" id="ARBA00023163"/>
    </source>
</evidence>
<dbReference type="AlphaFoldDB" id="A0A4U8VY13"/>
<sequence>MGEQGTRRKRADRAPLSRDRVIDAAMRLADEKGAAGVTMRAVAAGLGVEAMSLYNHVAGRDDILDGMVDAVFGEIDLPAAGPDWKSAMRERAHSTRAALRRHRWAVGMLDSRSHPGPATLRHHDAVLGVLRAGGFSTAMAAHAFSVIDSYLYGFVLQELSLPFRNRAELDEVATGILSDAPAEEYPHLTELIADQALRRDYSYADEFDFGLTLILDALHPDGAPEPRA</sequence>
<dbReference type="PRINTS" id="PR00455">
    <property type="entry name" value="HTHTETR"/>
</dbReference>
<dbReference type="InterPro" id="IPR001647">
    <property type="entry name" value="HTH_TetR"/>
</dbReference>
<feature type="DNA-binding region" description="H-T-H motif" evidence="5">
    <location>
        <begin position="38"/>
        <end position="57"/>
    </location>
</feature>
<dbReference type="SUPFAM" id="SSF48498">
    <property type="entry name" value="Tetracyclin repressor-like, C-terminal domain"/>
    <property type="match status" value="1"/>
</dbReference>
<dbReference type="PROSITE" id="PS50977">
    <property type="entry name" value="HTH_TETR_2"/>
    <property type="match status" value="1"/>
</dbReference>
<keyword evidence="3 5" id="KW-0238">DNA-binding</keyword>
<dbReference type="InterPro" id="IPR050109">
    <property type="entry name" value="HTH-type_TetR-like_transc_reg"/>
</dbReference>
<evidence type="ECO:0000256" key="3">
    <source>
        <dbReference type="ARBA" id="ARBA00023125"/>
    </source>
</evidence>
<keyword evidence="2" id="KW-0805">Transcription regulation</keyword>
<dbReference type="InterPro" id="IPR009057">
    <property type="entry name" value="Homeodomain-like_sf"/>
</dbReference>
<accession>A0A4U8VY13</accession>
<evidence type="ECO:0000313" key="8">
    <source>
        <dbReference type="Proteomes" id="UP000290439"/>
    </source>
</evidence>
<dbReference type="PRINTS" id="PR00400">
    <property type="entry name" value="TETREPRESSOR"/>
</dbReference>
<evidence type="ECO:0000256" key="2">
    <source>
        <dbReference type="ARBA" id="ARBA00023015"/>
    </source>
</evidence>
<dbReference type="RefSeq" id="WP_194987694.1">
    <property type="nucleotide sequence ID" value="NZ_JADLPI010000008.1"/>
</dbReference>
<name>A0A4U8VY13_9NOCA</name>
<dbReference type="Pfam" id="PF00440">
    <property type="entry name" value="TetR_N"/>
    <property type="match status" value="1"/>
</dbReference>
<feature type="domain" description="HTH tetR-type" evidence="6">
    <location>
        <begin position="15"/>
        <end position="75"/>
    </location>
</feature>
<keyword evidence="1" id="KW-0678">Repressor</keyword>
<dbReference type="PANTHER" id="PTHR30055">
    <property type="entry name" value="HTH-TYPE TRANSCRIPTIONAL REGULATOR RUTR"/>
    <property type="match status" value="1"/>
</dbReference>
<dbReference type="InterPro" id="IPR036271">
    <property type="entry name" value="Tet_transcr_reg_TetR-rel_C_sf"/>
</dbReference>
<dbReference type="Gene3D" id="1.10.10.60">
    <property type="entry name" value="Homeodomain-like"/>
    <property type="match status" value="1"/>
</dbReference>
<dbReference type="SUPFAM" id="SSF46689">
    <property type="entry name" value="Homeodomain-like"/>
    <property type="match status" value="1"/>
</dbReference>
<dbReference type="GO" id="GO:0000976">
    <property type="term" value="F:transcription cis-regulatory region binding"/>
    <property type="evidence" value="ECO:0007669"/>
    <property type="project" value="TreeGrafter"/>
</dbReference>
<dbReference type="InterPro" id="IPR004111">
    <property type="entry name" value="Repressor_TetR_C"/>
</dbReference>
<protein>
    <submittedName>
        <fullName evidence="7">Tetracycline repressor protein class H</fullName>
    </submittedName>
</protein>
<evidence type="ECO:0000256" key="5">
    <source>
        <dbReference type="PROSITE-ProRule" id="PRU00335"/>
    </source>
</evidence>
<reference evidence="7 8" key="1">
    <citation type="submission" date="2019-02" db="EMBL/GenBank/DDBJ databases">
        <authorList>
            <consortium name="Pathogen Informatics"/>
        </authorList>
    </citation>
    <scope>NUCLEOTIDE SEQUENCE [LARGE SCALE GENOMIC DNA]</scope>
    <source>
        <strain evidence="7 8">3012STDY6756504</strain>
    </source>
</reference>
<proteinExistence type="predicted"/>
<dbReference type="GO" id="GO:0003700">
    <property type="term" value="F:DNA-binding transcription factor activity"/>
    <property type="evidence" value="ECO:0007669"/>
    <property type="project" value="TreeGrafter"/>
</dbReference>
<dbReference type="InterPro" id="IPR003012">
    <property type="entry name" value="Tet_transcr_reg_TetR"/>
</dbReference>
<dbReference type="GO" id="GO:0046677">
    <property type="term" value="P:response to antibiotic"/>
    <property type="evidence" value="ECO:0007669"/>
    <property type="project" value="InterPro"/>
</dbReference>
<organism evidence="7 8">
    <name type="scientific">Nocardia cyriacigeorgica</name>
    <dbReference type="NCBI Taxonomy" id="135487"/>
    <lineage>
        <taxon>Bacteria</taxon>
        <taxon>Bacillati</taxon>
        <taxon>Actinomycetota</taxon>
        <taxon>Actinomycetes</taxon>
        <taxon>Mycobacteriales</taxon>
        <taxon>Nocardiaceae</taxon>
        <taxon>Nocardia</taxon>
    </lineage>
</organism>
<dbReference type="GO" id="GO:0045892">
    <property type="term" value="P:negative regulation of DNA-templated transcription"/>
    <property type="evidence" value="ECO:0007669"/>
    <property type="project" value="InterPro"/>
</dbReference>
<dbReference type="Proteomes" id="UP000290439">
    <property type="component" value="Chromosome"/>
</dbReference>
<keyword evidence="4" id="KW-0804">Transcription</keyword>
<evidence type="ECO:0000256" key="1">
    <source>
        <dbReference type="ARBA" id="ARBA00022491"/>
    </source>
</evidence>
<gene>
    <name evidence="7" type="primary">tetR_3</name>
    <name evidence="7" type="ORF">NCTC10797_00609</name>
</gene>
<dbReference type="Pfam" id="PF02909">
    <property type="entry name" value="TetR_C_1"/>
    <property type="match status" value="1"/>
</dbReference>
<evidence type="ECO:0000313" key="7">
    <source>
        <dbReference type="EMBL" id="VFA96854.1"/>
    </source>
</evidence>
<dbReference type="EMBL" id="LR215973">
    <property type="protein sequence ID" value="VFA96854.1"/>
    <property type="molecule type" value="Genomic_DNA"/>
</dbReference>
<dbReference type="Gene3D" id="1.10.357.10">
    <property type="entry name" value="Tetracycline Repressor, domain 2"/>
    <property type="match status" value="1"/>
</dbReference>